<name>A0AA35TGW1_GEOBA</name>
<gene>
    <name evidence="2" type="ORF">GBAR_LOCUS25838</name>
</gene>
<keyword evidence="1" id="KW-1133">Transmembrane helix</keyword>
<comment type="caution">
    <text evidence="2">The sequence shown here is derived from an EMBL/GenBank/DDBJ whole genome shotgun (WGS) entry which is preliminary data.</text>
</comment>
<dbReference type="EMBL" id="CASHTH010003586">
    <property type="protein sequence ID" value="CAI8046731.1"/>
    <property type="molecule type" value="Genomic_DNA"/>
</dbReference>
<proteinExistence type="predicted"/>
<protein>
    <submittedName>
        <fullName evidence="2">Uncharacterized protein</fullName>
    </submittedName>
</protein>
<keyword evidence="3" id="KW-1185">Reference proteome</keyword>
<feature type="transmembrane region" description="Helical" evidence="1">
    <location>
        <begin position="47"/>
        <end position="67"/>
    </location>
</feature>
<dbReference type="AlphaFoldDB" id="A0AA35TGW1"/>
<organism evidence="2 3">
    <name type="scientific">Geodia barretti</name>
    <name type="common">Barrett's horny sponge</name>
    <dbReference type="NCBI Taxonomy" id="519541"/>
    <lineage>
        <taxon>Eukaryota</taxon>
        <taxon>Metazoa</taxon>
        <taxon>Porifera</taxon>
        <taxon>Demospongiae</taxon>
        <taxon>Heteroscleromorpha</taxon>
        <taxon>Tetractinellida</taxon>
        <taxon>Astrophorina</taxon>
        <taxon>Geodiidae</taxon>
        <taxon>Geodia</taxon>
    </lineage>
</organism>
<evidence type="ECO:0000256" key="1">
    <source>
        <dbReference type="SAM" id="Phobius"/>
    </source>
</evidence>
<dbReference type="Proteomes" id="UP001174909">
    <property type="component" value="Unassembled WGS sequence"/>
</dbReference>
<sequence length="70" mass="7714">VGNDGSGSDSVQCHTDLSTCCSGTEGSHRGDWYFPDETRLPFSRTMLTHQLVSITVIFQLMLSMVIMTSQ</sequence>
<reference evidence="2" key="1">
    <citation type="submission" date="2023-03" db="EMBL/GenBank/DDBJ databases">
        <authorList>
            <person name="Steffen K."/>
            <person name="Cardenas P."/>
        </authorList>
    </citation>
    <scope>NUCLEOTIDE SEQUENCE</scope>
</reference>
<feature type="non-terminal residue" evidence="2">
    <location>
        <position position="70"/>
    </location>
</feature>
<evidence type="ECO:0000313" key="3">
    <source>
        <dbReference type="Proteomes" id="UP001174909"/>
    </source>
</evidence>
<keyword evidence="1" id="KW-0812">Transmembrane</keyword>
<accession>A0AA35TGW1</accession>
<keyword evidence="1" id="KW-0472">Membrane</keyword>
<evidence type="ECO:0000313" key="2">
    <source>
        <dbReference type="EMBL" id="CAI8046731.1"/>
    </source>
</evidence>